<sequence length="302" mass="34231">MDRFYDKINASVKLEELASARRNALKARNSKCTVHLADIELQDVDVRMLVQGKKTWRLCVPDEEGDVNDEVVVRMQGILTKNNLVPRNVQTCAPNRAQFLTQHVEVCGLDTSTFTDSMARLESIKERFAQQLAGLEVAPMVEPTEVDKFVASNRVFSLKTDVPCEQDNFFEDGVDSAGLLHKLKRSELIHAPENIVKYFRKKTVDEMNIVYAPFYPGGFQIGDLVELQVSFVAISVNKSIVKITTRLQAVTLLDNKFSQEASIARAVAALRQTNVAMRRKVGYFAEDEEEDRKFKKQRTAKR</sequence>
<dbReference type="EMBL" id="JARJCM010000482">
    <property type="protein sequence ID" value="KAJ7016596.1"/>
    <property type="molecule type" value="Genomic_DNA"/>
</dbReference>
<proteinExistence type="predicted"/>
<protein>
    <submittedName>
        <fullName evidence="1">Uncharacterized protein</fullName>
    </submittedName>
</protein>
<gene>
    <name evidence="1" type="ORF">C8F04DRAFT_1280984</name>
</gene>
<evidence type="ECO:0000313" key="2">
    <source>
        <dbReference type="Proteomes" id="UP001218188"/>
    </source>
</evidence>
<comment type="caution">
    <text evidence="1">The sequence shown here is derived from an EMBL/GenBank/DDBJ whole genome shotgun (WGS) entry which is preliminary data.</text>
</comment>
<name>A0AAD6WMD5_9AGAR</name>
<evidence type="ECO:0000313" key="1">
    <source>
        <dbReference type="EMBL" id="KAJ7016596.1"/>
    </source>
</evidence>
<accession>A0AAD6WMD5</accession>
<dbReference type="AlphaFoldDB" id="A0AAD6WMD5"/>
<reference evidence="1" key="1">
    <citation type="submission" date="2023-03" db="EMBL/GenBank/DDBJ databases">
        <title>Massive genome expansion in bonnet fungi (Mycena s.s.) driven by repeated elements and novel gene families across ecological guilds.</title>
        <authorList>
            <consortium name="Lawrence Berkeley National Laboratory"/>
            <person name="Harder C.B."/>
            <person name="Miyauchi S."/>
            <person name="Viragh M."/>
            <person name="Kuo A."/>
            <person name="Thoen E."/>
            <person name="Andreopoulos B."/>
            <person name="Lu D."/>
            <person name="Skrede I."/>
            <person name="Drula E."/>
            <person name="Henrissat B."/>
            <person name="Morin E."/>
            <person name="Kohler A."/>
            <person name="Barry K."/>
            <person name="LaButti K."/>
            <person name="Morin E."/>
            <person name="Salamov A."/>
            <person name="Lipzen A."/>
            <person name="Mereny Z."/>
            <person name="Hegedus B."/>
            <person name="Baldrian P."/>
            <person name="Stursova M."/>
            <person name="Weitz H."/>
            <person name="Taylor A."/>
            <person name="Grigoriev I.V."/>
            <person name="Nagy L.G."/>
            <person name="Martin F."/>
            <person name="Kauserud H."/>
        </authorList>
    </citation>
    <scope>NUCLEOTIDE SEQUENCE</scope>
    <source>
        <strain evidence="1">CBHHK200</strain>
    </source>
</reference>
<dbReference type="Proteomes" id="UP001218188">
    <property type="component" value="Unassembled WGS sequence"/>
</dbReference>
<organism evidence="1 2">
    <name type="scientific">Mycena alexandri</name>
    <dbReference type="NCBI Taxonomy" id="1745969"/>
    <lineage>
        <taxon>Eukaryota</taxon>
        <taxon>Fungi</taxon>
        <taxon>Dikarya</taxon>
        <taxon>Basidiomycota</taxon>
        <taxon>Agaricomycotina</taxon>
        <taxon>Agaricomycetes</taxon>
        <taxon>Agaricomycetidae</taxon>
        <taxon>Agaricales</taxon>
        <taxon>Marasmiineae</taxon>
        <taxon>Mycenaceae</taxon>
        <taxon>Mycena</taxon>
    </lineage>
</organism>
<keyword evidence="2" id="KW-1185">Reference proteome</keyword>